<evidence type="ECO:0000313" key="2">
    <source>
        <dbReference type="EMBL" id="TXK06215.1"/>
    </source>
</evidence>
<evidence type="ECO:0000313" key="3">
    <source>
        <dbReference type="Proteomes" id="UP000321196"/>
    </source>
</evidence>
<accession>A0A5C8HQD0</accession>
<protein>
    <recommendedName>
        <fullName evidence="1">YchJ-like middle NTF2-like domain-containing protein</fullName>
    </recommendedName>
</protein>
<dbReference type="InterPro" id="IPR032710">
    <property type="entry name" value="NTF2-like_dom_sf"/>
</dbReference>
<dbReference type="AlphaFoldDB" id="A0A5C8HQD0"/>
<gene>
    <name evidence="2" type="ORF">FVP60_04445</name>
</gene>
<evidence type="ECO:0000259" key="1">
    <source>
        <dbReference type="Pfam" id="PF17775"/>
    </source>
</evidence>
<comment type="caution">
    <text evidence="2">The sequence shown here is derived from an EMBL/GenBank/DDBJ whole genome shotgun (WGS) entry which is preliminary data.</text>
</comment>
<dbReference type="Proteomes" id="UP000321196">
    <property type="component" value="Unassembled WGS sequence"/>
</dbReference>
<dbReference type="InterPro" id="IPR048469">
    <property type="entry name" value="YchJ-like_M"/>
</dbReference>
<dbReference type="Pfam" id="PF17775">
    <property type="entry name" value="YchJ_M-like"/>
    <property type="match status" value="1"/>
</dbReference>
<dbReference type="OrthoDB" id="21421at2"/>
<organism evidence="2 3">
    <name type="scientific">Microbacterium mitrae</name>
    <dbReference type="NCBI Taxonomy" id="664640"/>
    <lineage>
        <taxon>Bacteria</taxon>
        <taxon>Bacillati</taxon>
        <taxon>Actinomycetota</taxon>
        <taxon>Actinomycetes</taxon>
        <taxon>Micrococcales</taxon>
        <taxon>Microbacteriaceae</taxon>
        <taxon>Microbacterium</taxon>
    </lineage>
</organism>
<sequence length="127" mass="14386">MTRSSCDCDTGRRYADCCEPFHTVAAHAGTPVELMRSRYSAFARGLNDYLVATWHPGTLPGEIVTDPSVQWTALEIIDAPEPTPRRGIVEFVAHYREGGRDAQLHERSRFVFQSARWWYLDGEHSSS</sequence>
<reference evidence="2 3" key="1">
    <citation type="submission" date="2019-08" db="EMBL/GenBank/DDBJ databases">
        <authorList>
            <person name="Dong K."/>
        </authorList>
    </citation>
    <scope>NUCLEOTIDE SEQUENCE [LARGE SCALE GENOMIC DNA]</scope>
    <source>
        <strain evidence="2 3">M4-8</strain>
    </source>
</reference>
<name>A0A5C8HQD0_9MICO</name>
<dbReference type="EMBL" id="VRSW01000001">
    <property type="protein sequence ID" value="TXK06215.1"/>
    <property type="molecule type" value="Genomic_DNA"/>
</dbReference>
<feature type="domain" description="YchJ-like middle NTF2-like" evidence="1">
    <location>
        <begin position="30"/>
        <end position="122"/>
    </location>
</feature>
<keyword evidence="3" id="KW-1185">Reference proteome</keyword>
<dbReference type="SUPFAM" id="SSF54427">
    <property type="entry name" value="NTF2-like"/>
    <property type="match status" value="1"/>
</dbReference>
<dbReference type="Gene3D" id="3.10.450.50">
    <property type="match status" value="1"/>
</dbReference>
<proteinExistence type="predicted"/>